<name>A0A8J4TEC1_9TREM</name>
<keyword evidence="1" id="KW-0732">Signal</keyword>
<comment type="caution">
    <text evidence="2">The sequence shown here is derived from an EMBL/GenBank/DDBJ whole genome shotgun (WGS) entry which is preliminary data.</text>
</comment>
<dbReference type="EMBL" id="LUCH01003363">
    <property type="protein sequence ID" value="KAF5400231.1"/>
    <property type="molecule type" value="Genomic_DNA"/>
</dbReference>
<dbReference type="Proteomes" id="UP000748531">
    <property type="component" value="Unassembled WGS sequence"/>
</dbReference>
<dbReference type="AlphaFoldDB" id="A0A8J4TEC1"/>
<feature type="signal peptide" evidence="1">
    <location>
        <begin position="1"/>
        <end position="22"/>
    </location>
</feature>
<keyword evidence="3" id="KW-1185">Reference proteome</keyword>
<feature type="chain" id="PRO_5035252397" evidence="1">
    <location>
        <begin position="23"/>
        <end position="181"/>
    </location>
</feature>
<evidence type="ECO:0000313" key="3">
    <source>
        <dbReference type="Proteomes" id="UP000748531"/>
    </source>
</evidence>
<proteinExistence type="predicted"/>
<evidence type="ECO:0000256" key="1">
    <source>
        <dbReference type="SAM" id="SignalP"/>
    </source>
</evidence>
<dbReference type="OrthoDB" id="527990at2759"/>
<protein>
    <submittedName>
        <fullName evidence="2">Uncharacterized protein</fullName>
    </submittedName>
</protein>
<gene>
    <name evidence="2" type="ORF">PHET_06642</name>
</gene>
<evidence type="ECO:0000313" key="2">
    <source>
        <dbReference type="EMBL" id="KAF5400231.1"/>
    </source>
</evidence>
<organism evidence="2 3">
    <name type="scientific">Paragonimus heterotremus</name>
    <dbReference type="NCBI Taxonomy" id="100268"/>
    <lineage>
        <taxon>Eukaryota</taxon>
        <taxon>Metazoa</taxon>
        <taxon>Spiralia</taxon>
        <taxon>Lophotrochozoa</taxon>
        <taxon>Platyhelminthes</taxon>
        <taxon>Trematoda</taxon>
        <taxon>Digenea</taxon>
        <taxon>Plagiorchiida</taxon>
        <taxon>Troglotremata</taxon>
        <taxon>Troglotrematidae</taxon>
        <taxon>Paragonimus</taxon>
    </lineage>
</organism>
<accession>A0A8J4TEC1</accession>
<sequence>MIYILLLFYGLILKIGLYGVHSENFSTQQKFPQADPFKDGIKIKTIFGKEISNRSGFIHFKNAFGDALDIWQTTLRPKLRTNKSLLIPTRCEQDDFVQTPDGPLCRQNCSKESLCPWIRLPPSLTKGCTLIGESDPIQISQDGKGLNDTELLLVVDSVPESICGNALAFAISCARDPKTDR</sequence>
<reference evidence="2" key="1">
    <citation type="submission" date="2019-05" db="EMBL/GenBank/DDBJ databases">
        <title>Annotation for the trematode Paragonimus heterotremus.</title>
        <authorList>
            <person name="Choi Y.-J."/>
        </authorList>
    </citation>
    <scope>NUCLEOTIDE SEQUENCE</scope>
    <source>
        <strain evidence="2">LC</strain>
    </source>
</reference>